<dbReference type="PROSITE" id="PS50106">
    <property type="entry name" value="PDZ"/>
    <property type="match status" value="1"/>
</dbReference>
<dbReference type="Gene3D" id="2.30.42.10">
    <property type="match status" value="1"/>
</dbReference>
<dbReference type="SMART" id="SM00228">
    <property type="entry name" value="PDZ"/>
    <property type="match status" value="1"/>
</dbReference>
<dbReference type="RefSeq" id="XP_005840231.1">
    <property type="nucleotide sequence ID" value="XM_005840174.1"/>
</dbReference>
<proteinExistence type="predicted"/>
<protein>
    <recommendedName>
        <fullName evidence="2">PDZ domain-containing protein</fullName>
    </recommendedName>
</protein>
<dbReference type="EnsemblProtists" id="EKX53251">
    <property type="protein sequence ID" value="EKX53251"/>
    <property type="gene ID" value="GUITHDRAFT_100958"/>
</dbReference>
<dbReference type="EMBL" id="JH992970">
    <property type="protein sequence ID" value="EKX53251.1"/>
    <property type="molecule type" value="Genomic_DNA"/>
</dbReference>
<dbReference type="AlphaFoldDB" id="L1JXE9"/>
<organism evidence="3">
    <name type="scientific">Guillardia theta (strain CCMP2712)</name>
    <name type="common">Cryptophyte</name>
    <dbReference type="NCBI Taxonomy" id="905079"/>
    <lineage>
        <taxon>Eukaryota</taxon>
        <taxon>Cryptophyceae</taxon>
        <taxon>Pyrenomonadales</taxon>
        <taxon>Geminigeraceae</taxon>
        <taxon>Guillardia</taxon>
    </lineage>
</organism>
<evidence type="ECO:0000313" key="3">
    <source>
        <dbReference type="EMBL" id="EKX53251.1"/>
    </source>
</evidence>
<dbReference type="InterPro" id="IPR001478">
    <property type="entry name" value="PDZ"/>
</dbReference>
<sequence>MASIRKRDGGSMWQESLLDRNAEVKTPAESCDAVGVGISLSRQSSWLDCYPQISRVFSGGSAQMDGRIRQGDWLIRVDGRDVKYLPLNHIKEAILGRSGTSVQLELESDGTKFIVQLTRRQNNDRTEHKLNVSYLEATHMNDLFEVEKKQLKFTQDELQGSLKNLLEKNIRLESECKDVKERLAALQFENTALDNQNEESQQELIVARQKLIHSNMQLEAVNNALATAESEKKKLEEEIQTVQTRCMDLERQLEGYRQANERNESLVGCALLLLVLTVAPV</sequence>
<keyword evidence="1" id="KW-0175">Coiled coil</keyword>
<dbReference type="SUPFAM" id="SSF50156">
    <property type="entry name" value="PDZ domain-like"/>
    <property type="match status" value="1"/>
</dbReference>
<dbReference type="Proteomes" id="UP000011087">
    <property type="component" value="Unassembled WGS sequence"/>
</dbReference>
<evidence type="ECO:0000313" key="4">
    <source>
        <dbReference type="EnsemblProtists" id="EKX53251"/>
    </source>
</evidence>
<dbReference type="GeneID" id="17310108"/>
<gene>
    <name evidence="3" type="ORF">GUITHDRAFT_100958</name>
</gene>
<reference evidence="5" key="2">
    <citation type="submission" date="2012-11" db="EMBL/GenBank/DDBJ databases">
        <authorList>
            <person name="Kuo A."/>
            <person name="Curtis B.A."/>
            <person name="Tanifuji G."/>
            <person name="Burki F."/>
            <person name="Gruber A."/>
            <person name="Irimia M."/>
            <person name="Maruyama S."/>
            <person name="Arias M.C."/>
            <person name="Ball S.G."/>
            <person name="Gile G.H."/>
            <person name="Hirakawa Y."/>
            <person name="Hopkins J.F."/>
            <person name="Rensing S.A."/>
            <person name="Schmutz J."/>
            <person name="Symeonidi A."/>
            <person name="Elias M."/>
            <person name="Eveleigh R.J."/>
            <person name="Herman E.K."/>
            <person name="Klute M.J."/>
            <person name="Nakayama T."/>
            <person name="Obornik M."/>
            <person name="Reyes-Prieto A."/>
            <person name="Armbrust E.V."/>
            <person name="Aves S.J."/>
            <person name="Beiko R.G."/>
            <person name="Coutinho P."/>
            <person name="Dacks J.B."/>
            <person name="Durnford D.G."/>
            <person name="Fast N.M."/>
            <person name="Green B.R."/>
            <person name="Grisdale C."/>
            <person name="Hempe F."/>
            <person name="Henrissat B."/>
            <person name="Hoppner M.P."/>
            <person name="Ishida K.-I."/>
            <person name="Kim E."/>
            <person name="Koreny L."/>
            <person name="Kroth P.G."/>
            <person name="Liu Y."/>
            <person name="Malik S.-B."/>
            <person name="Maier U.G."/>
            <person name="McRose D."/>
            <person name="Mock T."/>
            <person name="Neilson J.A."/>
            <person name="Onodera N.T."/>
            <person name="Poole A.M."/>
            <person name="Pritham E.J."/>
            <person name="Richards T.A."/>
            <person name="Rocap G."/>
            <person name="Roy S.W."/>
            <person name="Sarai C."/>
            <person name="Schaack S."/>
            <person name="Shirato S."/>
            <person name="Slamovits C.H."/>
            <person name="Spencer D.F."/>
            <person name="Suzuki S."/>
            <person name="Worden A.Z."/>
            <person name="Zauner S."/>
            <person name="Barry K."/>
            <person name="Bell C."/>
            <person name="Bharti A.K."/>
            <person name="Crow J.A."/>
            <person name="Grimwood J."/>
            <person name="Kramer R."/>
            <person name="Lindquist E."/>
            <person name="Lucas S."/>
            <person name="Salamov A."/>
            <person name="McFadden G.I."/>
            <person name="Lane C.E."/>
            <person name="Keeling P.J."/>
            <person name="Gray M.W."/>
            <person name="Grigoriev I.V."/>
            <person name="Archibald J.M."/>
        </authorList>
    </citation>
    <scope>NUCLEOTIDE SEQUENCE</scope>
    <source>
        <strain evidence="5">CCMP2712</strain>
    </source>
</reference>
<dbReference type="OrthoDB" id="123971at2759"/>
<keyword evidence="5" id="KW-1185">Reference proteome</keyword>
<reference evidence="3 5" key="1">
    <citation type="journal article" date="2012" name="Nature">
        <title>Algal genomes reveal evolutionary mosaicism and the fate of nucleomorphs.</title>
        <authorList>
            <consortium name="DOE Joint Genome Institute"/>
            <person name="Curtis B.A."/>
            <person name="Tanifuji G."/>
            <person name="Burki F."/>
            <person name="Gruber A."/>
            <person name="Irimia M."/>
            <person name="Maruyama S."/>
            <person name="Arias M.C."/>
            <person name="Ball S.G."/>
            <person name="Gile G.H."/>
            <person name="Hirakawa Y."/>
            <person name="Hopkins J.F."/>
            <person name="Kuo A."/>
            <person name="Rensing S.A."/>
            <person name="Schmutz J."/>
            <person name="Symeonidi A."/>
            <person name="Elias M."/>
            <person name="Eveleigh R.J."/>
            <person name="Herman E.K."/>
            <person name="Klute M.J."/>
            <person name="Nakayama T."/>
            <person name="Obornik M."/>
            <person name="Reyes-Prieto A."/>
            <person name="Armbrust E.V."/>
            <person name="Aves S.J."/>
            <person name="Beiko R.G."/>
            <person name="Coutinho P."/>
            <person name="Dacks J.B."/>
            <person name="Durnford D.G."/>
            <person name="Fast N.M."/>
            <person name="Green B.R."/>
            <person name="Grisdale C.J."/>
            <person name="Hempel F."/>
            <person name="Henrissat B."/>
            <person name="Hoppner M.P."/>
            <person name="Ishida K."/>
            <person name="Kim E."/>
            <person name="Koreny L."/>
            <person name="Kroth P.G."/>
            <person name="Liu Y."/>
            <person name="Malik S.B."/>
            <person name="Maier U.G."/>
            <person name="McRose D."/>
            <person name="Mock T."/>
            <person name="Neilson J.A."/>
            <person name="Onodera N.T."/>
            <person name="Poole A.M."/>
            <person name="Pritham E.J."/>
            <person name="Richards T.A."/>
            <person name="Rocap G."/>
            <person name="Roy S.W."/>
            <person name="Sarai C."/>
            <person name="Schaack S."/>
            <person name="Shirato S."/>
            <person name="Slamovits C.H."/>
            <person name="Spencer D.F."/>
            <person name="Suzuki S."/>
            <person name="Worden A.Z."/>
            <person name="Zauner S."/>
            <person name="Barry K."/>
            <person name="Bell C."/>
            <person name="Bharti A.K."/>
            <person name="Crow J.A."/>
            <person name="Grimwood J."/>
            <person name="Kramer R."/>
            <person name="Lindquist E."/>
            <person name="Lucas S."/>
            <person name="Salamov A."/>
            <person name="McFadden G.I."/>
            <person name="Lane C.E."/>
            <person name="Keeling P.J."/>
            <person name="Gray M.W."/>
            <person name="Grigoriev I.V."/>
            <person name="Archibald J.M."/>
        </authorList>
    </citation>
    <scope>NUCLEOTIDE SEQUENCE</scope>
    <source>
        <strain evidence="3 5">CCMP2712</strain>
    </source>
</reference>
<feature type="coiled-coil region" evidence="1">
    <location>
        <begin position="155"/>
        <end position="266"/>
    </location>
</feature>
<feature type="domain" description="PDZ" evidence="2">
    <location>
        <begin position="23"/>
        <end position="121"/>
    </location>
</feature>
<dbReference type="PaxDb" id="55529-EKX53251"/>
<evidence type="ECO:0000259" key="2">
    <source>
        <dbReference type="PROSITE" id="PS50106"/>
    </source>
</evidence>
<accession>L1JXE9</accession>
<dbReference type="Pfam" id="PF00595">
    <property type="entry name" value="PDZ"/>
    <property type="match status" value="1"/>
</dbReference>
<reference evidence="4" key="3">
    <citation type="submission" date="2015-06" db="UniProtKB">
        <authorList>
            <consortium name="EnsemblProtists"/>
        </authorList>
    </citation>
    <scope>IDENTIFICATION</scope>
</reference>
<dbReference type="HOGENOM" id="CLU_991922_0_0_1"/>
<dbReference type="KEGG" id="gtt:GUITHDRAFT_100958"/>
<name>L1JXE9_GUITC</name>
<evidence type="ECO:0000313" key="5">
    <source>
        <dbReference type="Proteomes" id="UP000011087"/>
    </source>
</evidence>
<dbReference type="InterPro" id="IPR036034">
    <property type="entry name" value="PDZ_sf"/>
</dbReference>
<evidence type="ECO:0000256" key="1">
    <source>
        <dbReference type="SAM" id="Coils"/>
    </source>
</evidence>